<evidence type="ECO:0000313" key="6">
    <source>
        <dbReference type="Proteomes" id="UP000246121"/>
    </source>
</evidence>
<keyword evidence="3" id="KW-0206">Cytoskeleton</keyword>
<dbReference type="Pfam" id="PF02970">
    <property type="entry name" value="TBCA"/>
    <property type="match status" value="1"/>
</dbReference>
<organism evidence="5 6">
    <name type="scientific">Trypanosoma cruzi</name>
    <dbReference type="NCBI Taxonomy" id="5693"/>
    <lineage>
        <taxon>Eukaryota</taxon>
        <taxon>Discoba</taxon>
        <taxon>Euglenozoa</taxon>
        <taxon>Kinetoplastea</taxon>
        <taxon>Metakinetoplastina</taxon>
        <taxon>Trypanosomatida</taxon>
        <taxon>Trypanosomatidae</taxon>
        <taxon>Trypanosoma</taxon>
        <taxon>Schizotrypanum</taxon>
    </lineage>
</organism>
<feature type="region of interest" description="Disordered" evidence="4">
    <location>
        <begin position="105"/>
        <end position="126"/>
    </location>
</feature>
<name>A0A2V2UY11_TRYCR</name>
<dbReference type="GO" id="GO:0007021">
    <property type="term" value="P:tubulin complex assembly"/>
    <property type="evidence" value="ECO:0007669"/>
    <property type="project" value="UniProtKB-UniRule"/>
</dbReference>
<accession>A0A2V2UY11</accession>
<keyword evidence="3" id="KW-0493">Microtubule</keyword>
<dbReference type="GO" id="GO:0007023">
    <property type="term" value="P:post-chaperonin tubulin folding pathway"/>
    <property type="evidence" value="ECO:0007669"/>
    <property type="project" value="UniProtKB-UniRule"/>
</dbReference>
<evidence type="ECO:0000256" key="2">
    <source>
        <dbReference type="ARBA" id="ARBA00023186"/>
    </source>
</evidence>
<comment type="subcellular location">
    <subcellularLocation>
        <location evidence="3">Cytoplasm</location>
        <location evidence="3">Cytoskeleton</location>
    </subcellularLocation>
</comment>
<evidence type="ECO:0000256" key="3">
    <source>
        <dbReference type="RuleBase" id="RU364030"/>
    </source>
</evidence>
<dbReference type="PANTHER" id="PTHR21500:SF0">
    <property type="entry name" value="TUBULIN-SPECIFIC CHAPERONE A"/>
    <property type="match status" value="1"/>
</dbReference>
<dbReference type="VEuPathDB" id="TriTrypDB:TcBrA4_0035400"/>
<dbReference type="VEuPathDB" id="TriTrypDB:TcG_04148"/>
<sequence length="126" mass="14449">MSTDNADGGNRFIGRTKQVEDPLVKSLRIKVNTLKRNLKDFEFAKKEVIRETSRLESIRENNPERVKQQEGVLGEAQMMVPHSENRVRTALKDLKEFLNEEDLGSRDGELLRSAHESVEEGERVLS</sequence>
<gene>
    <name evidence="5" type="ORF">C4B63_80g54c</name>
</gene>
<dbReference type="VEuPathDB" id="TriTrypDB:C3747_68g428c"/>
<dbReference type="VEuPathDB" id="TriTrypDB:TcCL_ESM05095"/>
<reference evidence="5 6" key="1">
    <citation type="journal article" date="2018" name="Microb. Genom.">
        <title>Expanding an expanded genome: long-read sequencing of Trypanosoma cruzi.</title>
        <authorList>
            <person name="Berna L."/>
            <person name="Rodriguez M."/>
            <person name="Chiribao M.L."/>
            <person name="Parodi-Talice A."/>
            <person name="Pita S."/>
            <person name="Rijo G."/>
            <person name="Alvarez-Valin F."/>
            <person name="Robello C."/>
        </authorList>
    </citation>
    <scope>NUCLEOTIDE SEQUENCE [LARGE SCALE GENOMIC DNA]</scope>
    <source>
        <strain evidence="5 6">Dm28c</strain>
    </source>
</reference>
<dbReference type="Proteomes" id="UP000246121">
    <property type="component" value="Unassembled WGS sequence"/>
</dbReference>
<dbReference type="GO" id="GO:0005874">
    <property type="term" value="C:microtubule"/>
    <property type="evidence" value="ECO:0007669"/>
    <property type="project" value="UniProtKB-KW"/>
</dbReference>
<dbReference type="VEuPathDB" id="TriTrypDB:TcCLB.509069.30"/>
<dbReference type="PANTHER" id="PTHR21500">
    <property type="entry name" value="TUBULIN-SPECIFIC CHAPERONE A"/>
    <property type="match status" value="1"/>
</dbReference>
<dbReference type="InterPro" id="IPR036126">
    <property type="entry name" value="TBCA_sf"/>
</dbReference>
<evidence type="ECO:0000256" key="4">
    <source>
        <dbReference type="SAM" id="MobiDB-lite"/>
    </source>
</evidence>
<comment type="similarity">
    <text evidence="1 3">Belongs to the TBCA family.</text>
</comment>
<proteinExistence type="inferred from homology"/>
<dbReference type="InterPro" id="IPR004226">
    <property type="entry name" value="TBCA"/>
</dbReference>
<dbReference type="VEuPathDB" id="TriTrypDB:BCY84_08321"/>
<dbReference type="AlphaFoldDB" id="A0A2V2UY11"/>
<dbReference type="GO" id="GO:0048487">
    <property type="term" value="F:beta-tubulin binding"/>
    <property type="evidence" value="ECO:0007669"/>
    <property type="project" value="InterPro"/>
</dbReference>
<evidence type="ECO:0000313" key="5">
    <source>
        <dbReference type="EMBL" id="PWU88062.1"/>
    </source>
</evidence>
<comment type="caution">
    <text evidence="5">The sequence shown here is derived from an EMBL/GenBank/DDBJ whole genome shotgun (WGS) entry which is preliminary data.</text>
</comment>
<dbReference type="Gene3D" id="1.20.58.90">
    <property type="match status" value="1"/>
</dbReference>
<evidence type="ECO:0000256" key="1">
    <source>
        <dbReference type="ARBA" id="ARBA00006806"/>
    </source>
</evidence>
<dbReference type="VEuPathDB" id="TriTrypDB:TcCLB.508707.224"/>
<dbReference type="SUPFAM" id="SSF46988">
    <property type="entry name" value="Tubulin chaperone cofactor A"/>
    <property type="match status" value="1"/>
</dbReference>
<keyword evidence="2 3" id="KW-0143">Chaperone</keyword>
<dbReference type="VEuPathDB" id="TriTrypDB:C4B63_80g54c"/>
<keyword evidence="3" id="KW-0963">Cytoplasm</keyword>
<comment type="subunit">
    <text evidence="3">Supercomplex made of cofactors A to E. Cofactors A and D function by capturing and stabilizing tubulin in a quasi-native conformation. Cofactor E binds to the cofactor D-tubulin complex; interaction with cofactor C then causes the release of tubulin polypeptides that are committed to the native state.</text>
</comment>
<protein>
    <recommendedName>
        <fullName evidence="3">Tubulin-specific chaperone A</fullName>
    </recommendedName>
</protein>
<dbReference type="VEuPathDB" id="TriTrypDB:TcYC6_0050580"/>
<dbReference type="EMBL" id="PRFA01000080">
    <property type="protein sequence ID" value="PWU88062.1"/>
    <property type="molecule type" value="Genomic_DNA"/>
</dbReference>
<dbReference type="GO" id="GO:0005829">
    <property type="term" value="C:cytosol"/>
    <property type="evidence" value="ECO:0007669"/>
    <property type="project" value="TreeGrafter"/>
</dbReference>